<name>A0AAN6NJ20_9PEZI</name>
<dbReference type="AlphaFoldDB" id="A0AAN6NJ20"/>
<gene>
    <name evidence="2" type="ORF">QBC32DRAFT_190623</name>
</gene>
<feature type="non-terminal residue" evidence="2">
    <location>
        <position position="197"/>
    </location>
</feature>
<protein>
    <submittedName>
        <fullName evidence="2">Uncharacterized protein</fullName>
    </submittedName>
</protein>
<feature type="non-terminal residue" evidence="2">
    <location>
        <position position="1"/>
    </location>
</feature>
<evidence type="ECO:0000256" key="1">
    <source>
        <dbReference type="SAM" id="MobiDB-lite"/>
    </source>
</evidence>
<feature type="compositionally biased region" description="Polar residues" evidence="1">
    <location>
        <begin position="47"/>
        <end position="60"/>
    </location>
</feature>
<organism evidence="2 3">
    <name type="scientific">Pseudoneurospora amorphoporcata</name>
    <dbReference type="NCBI Taxonomy" id="241081"/>
    <lineage>
        <taxon>Eukaryota</taxon>
        <taxon>Fungi</taxon>
        <taxon>Dikarya</taxon>
        <taxon>Ascomycota</taxon>
        <taxon>Pezizomycotina</taxon>
        <taxon>Sordariomycetes</taxon>
        <taxon>Sordariomycetidae</taxon>
        <taxon>Sordariales</taxon>
        <taxon>Sordariaceae</taxon>
        <taxon>Pseudoneurospora</taxon>
    </lineage>
</organism>
<dbReference type="Proteomes" id="UP001303222">
    <property type="component" value="Unassembled WGS sequence"/>
</dbReference>
<dbReference type="EMBL" id="MU859551">
    <property type="protein sequence ID" value="KAK3946719.1"/>
    <property type="molecule type" value="Genomic_DNA"/>
</dbReference>
<evidence type="ECO:0000313" key="2">
    <source>
        <dbReference type="EMBL" id="KAK3946719.1"/>
    </source>
</evidence>
<accession>A0AAN6NJ20</accession>
<reference evidence="2" key="1">
    <citation type="journal article" date="2023" name="Mol. Phylogenet. Evol.">
        <title>Genome-scale phylogeny and comparative genomics of the fungal order Sordariales.</title>
        <authorList>
            <person name="Hensen N."/>
            <person name="Bonometti L."/>
            <person name="Westerberg I."/>
            <person name="Brannstrom I.O."/>
            <person name="Guillou S."/>
            <person name="Cros-Aarteil S."/>
            <person name="Calhoun S."/>
            <person name="Haridas S."/>
            <person name="Kuo A."/>
            <person name="Mondo S."/>
            <person name="Pangilinan J."/>
            <person name="Riley R."/>
            <person name="LaButti K."/>
            <person name="Andreopoulos B."/>
            <person name="Lipzen A."/>
            <person name="Chen C."/>
            <person name="Yan M."/>
            <person name="Daum C."/>
            <person name="Ng V."/>
            <person name="Clum A."/>
            <person name="Steindorff A."/>
            <person name="Ohm R.A."/>
            <person name="Martin F."/>
            <person name="Silar P."/>
            <person name="Natvig D.O."/>
            <person name="Lalanne C."/>
            <person name="Gautier V."/>
            <person name="Ament-Velasquez S.L."/>
            <person name="Kruys A."/>
            <person name="Hutchinson M.I."/>
            <person name="Powell A.J."/>
            <person name="Barry K."/>
            <person name="Miller A.N."/>
            <person name="Grigoriev I.V."/>
            <person name="Debuchy R."/>
            <person name="Gladieux P."/>
            <person name="Hiltunen Thoren M."/>
            <person name="Johannesson H."/>
        </authorList>
    </citation>
    <scope>NUCLEOTIDE SEQUENCE</scope>
    <source>
        <strain evidence="2">CBS 626.80</strain>
    </source>
</reference>
<evidence type="ECO:0000313" key="3">
    <source>
        <dbReference type="Proteomes" id="UP001303222"/>
    </source>
</evidence>
<sequence length="197" mass="21506">IANVSNYSFFEEAFFVNRSRDEPYELLYGDHEHYANLEGRFDHEQESGQASASTQRSSSLGPFVDPAFPPEDGLSAVENSFLPYFNHTSVAAQSPLTRTPEDAVLIPDSLKHSPDAGTSFKDMDRIVQDVAASLSDDITIGLDNPPHIQFLGVETHHHHHRVDSASTAHSPDIVNGASDLHGGINSQPSLEEMVPGN</sequence>
<keyword evidence="3" id="KW-1185">Reference proteome</keyword>
<proteinExistence type="predicted"/>
<feature type="region of interest" description="Disordered" evidence="1">
    <location>
        <begin position="43"/>
        <end position="62"/>
    </location>
</feature>
<reference evidence="2" key="2">
    <citation type="submission" date="2023-06" db="EMBL/GenBank/DDBJ databases">
        <authorList>
            <consortium name="Lawrence Berkeley National Laboratory"/>
            <person name="Mondo S.J."/>
            <person name="Hensen N."/>
            <person name="Bonometti L."/>
            <person name="Westerberg I."/>
            <person name="Brannstrom I.O."/>
            <person name="Guillou S."/>
            <person name="Cros-Aarteil S."/>
            <person name="Calhoun S."/>
            <person name="Haridas S."/>
            <person name="Kuo A."/>
            <person name="Pangilinan J."/>
            <person name="Riley R."/>
            <person name="Labutti K."/>
            <person name="Andreopoulos B."/>
            <person name="Lipzen A."/>
            <person name="Chen C."/>
            <person name="Yanf M."/>
            <person name="Daum C."/>
            <person name="Ng V."/>
            <person name="Clum A."/>
            <person name="Steindorff A."/>
            <person name="Ohm R."/>
            <person name="Martin F."/>
            <person name="Silar P."/>
            <person name="Natvig D."/>
            <person name="Lalanne C."/>
            <person name="Gautier V."/>
            <person name="Ament-Velasquez S.L."/>
            <person name="Kruys A."/>
            <person name="Hutchinson M.I."/>
            <person name="Powell A.J."/>
            <person name="Barry K."/>
            <person name="Miller A.N."/>
            <person name="Grigoriev I.V."/>
            <person name="Debuchy R."/>
            <person name="Gladieux P."/>
            <person name="Thoren M.H."/>
            <person name="Johannesson H."/>
        </authorList>
    </citation>
    <scope>NUCLEOTIDE SEQUENCE</scope>
    <source>
        <strain evidence="2">CBS 626.80</strain>
    </source>
</reference>
<comment type="caution">
    <text evidence="2">The sequence shown here is derived from an EMBL/GenBank/DDBJ whole genome shotgun (WGS) entry which is preliminary data.</text>
</comment>